<dbReference type="InterPro" id="IPR029024">
    <property type="entry name" value="TerB-like"/>
</dbReference>
<dbReference type="InterPro" id="IPR007791">
    <property type="entry name" value="DjlA_N"/>
</dbReference>
<dbReference type="Gene3D" id="1.10.3680.10">
    <property type="entry name" value="TerB-like"/>
    <property type="match status" value="1"/>
</dbReference>
<evidence type="ECO:0000313" key="2">
    <source>
        <dbReference type="EMBL" id="MBB6259753.1"/>
    </source>
</evidence>
<dbReference type="SUPFAM" id="SSF158682">
    <property type="entry name" value="TerB-like"/>
    <property type="match status" value="1"/>
</dbReference>
<organism evidence="2 3">
    <name type="scientific">Paenochrobactrum gallinarii</name>
    <dbReference type="NCBI Taxonomy" id="643673"/>
    <lineage>
        <taxon>Bacteria</taxon>
        <taxon>Pseudomonadati</taxon>
        <taxon>Pseudomonadota</taxon>
        <taxon>Alphaproteobacteria</taxon>
        <taxon>Hyphomicrobiales</taxon>
        <taxon>Brucellaceae</taxon>
        <taxon>Paenochrobactrum</taxon>
    </lineage>
</organism>
<dbReference type="RefSeq" id="WP_184218844.1">
    <property type="nucleotide sequence ID" value="NZ_JACIIU010000001.1"/>
</dbReference>
<dbReference type="Proteomes" id="UP000555393">
    <property type="component" value="Unassembled WGS sequence"/>
</dbReference>
<name>A0A841LP31_9HYPH</name>
<evidence type="ECO:0000259" key="1">
    <source>
        <dbReference type="Pfam" id="PF05099"/>
    </source>
</evidence>
<sequence>MAESLFDRIYAFLSKKSAVQRVAADPAMAAELLLLMHVVFADGDQHPAEIVAFKEIAFANFGISAEELPEVTEYLKDYAYETNTRQAAAMLAEMAPERRVALLRDLMTVACSDNAFDEAEAALINRVAQVLNVSPQELQEASAASRCDRC</sequence>
<dbReference type="Pfam" id="PF05099">
    <property type="entry name" value="TerB"/>
    <property type="match status" value="1"/>
</dbReference>
<dbReference type="CDD" id="cd07177">
    <property type="entry name" value="terB_like"/>
    <property type="match status" value="1"/>
</dbReference>
<accession>A0A841LP31</accession>
<protein>
    <submittedName>
        <fullName evidence="2">Putative tellurite resistance protein B-like protein</fullName>
    </submittedName>
</protein>
<gene>
    <name evidence="2" type="ORF">FHS77_000261</name>
</gene>
<reference evidence="2 3" key="1">
    <citation type="submission" date="2020-08" db="EMBL/GenBank/DDBJ databases">
        <title>Genomic Encyclopedia of Type Strains, Phase IV (KMG-IV): sequencing the most valuable type-strain genomes for metagenomic binning, comparative biology and taxonomic classification.</title>
        <authorList>
            <person name="Goeker M."/>
        </authorList>
    </citation>
    <scope>NUCLEOTIDE SEQUENCE [LARGE SCALE GENOMIC DNA]</scope>
    <source>
        <strain evidence="2 3">DSM 22336</strain>
    </source>
</reference>
<dbReference type="EMBL" id="JACIIU010000001">
    <property type="protein sequence ID" value="MBB6259753.1"/>
    <property type="molecule type" value="Genomic_DNA"/>
</dbReference>
<dbReference type="AlphaFoldDB" id="A0A841LP31"/>
<feature type="domain" description="Co-chaperone DjlA N-terminal" evidence="1">
    <location>
        <begin position="32"/>
        <end position="142"/>
    </location>
</feature>
<keyword evidence="3" id="KW-1185">Reference proteome</keyword>
<evidence type="ECO:0000313" key="3">
    <source>
        <dbReference type="Proteomes" id="UP000555393"/>
    </source>
</evidence>
<comment type="caution">
    <text evidence="2">The sequence shown here is derived from an EMBL/GenBank/DDBJ whole genome shotgun (WGS) entry which is preliminary data.</text>
</comment>
<proteinExistence type="predicted"/>